<sequence length="266" mass="29761">MAEEAAMKVQERLKQLRSLVRDIDKKMAKNETTLKQISETHDLCYQEGKISAANEVSFVSTGSRLFAVGQKRTKIRSRALGRVFDSGKFSPLQVLYIGNWHRMRLGFCSQARITGCKEVMRKSAYMKMLKSSAHTLPLWVGKPGQKPAALVGAIPADPSHIANRGDMVAALVRNVEDNEDNWILAEVVNYNASTRTYEVIDIDDVQKGPHQLSRKQIIPLPTKRANPETEPEALFPIGSVGESLLIACILNATRRYHCDILQSSLW</sequence>
<dbReference type="KEGG" id="dci:103507980"/>
<reference evidence="3" key="1">
    <citation type="submission" date="2025-08" db="UniProtKB">
        <authorList>
            <consortium name="RefSeq"/>
        </authorList>
    </citation>
    <scope>IDENTIFICATION</scope>
</reference>
<name>A0A3Q0IQH3_DIACI</name>
<dbReference type="CDD" id="cd20393">
    <property type="entry name" value="Tudor_SGF29_rpt1"/>
    <property type="match status" value="1"/>
</dbReference>
<dbReference type="PROSITE" id="PS51518">
    <property type="entry name" value="SGF29_C"/>
    <property type="match status" value="1"/>
</dbReference>
<dbReference type="PANTHER" id="PTHR21539">
    <property type="entry name" value="SAGA-ASSOCIATED FACTOR 29"/>
    <property type="match status" value="1"/>
</dbReference>
<dbReference type="PaxDb" id="121845-A0A3Q0IQH3"/>
<dbReference type="PANTHER" id="PTHR21539:SF0">
    <property type="entry name" value="SAGA-ASSOCIATED FACTOR 29"/>
    <property type="match status" value="1"/>
</dbReference>
<dbReference type="Pfam" id="PF07039">
    <property type="entry name" value="SGF29_Tudor"/>
    <property type="match status" value="1"/>
</dbReference>
<proteinExistence type="predicted"/>
<accession>A0A3Q0IQH3</accession>
<gene>
    <name evidence="3" type="primary">LOC103507980</name>
</gene>
<evidence type="ECO:0000259" key="1">
    <source>
        <dbReference type="PROSITE" id="PS51518"/>
    </source>
</evidence>
<dbReference type="GO" id="GO:0000124">
    <property type="term" value="C:SAGA complex"/>
    <property type="evidence" value="ECO:0007669"/>
    <property type="project" value="InterPro"/>
</dbReference>
<evidence type="ECO:0000313" key="2">
    <source>
        <dbReference type="Proteomes" id="UP000079169"/>
    </source>
</evidence>
<organism evidence="2 3">
    <name type="scientific">Diaphorina citri</name>
    <name type="common">Asian citrus psyllid</name>
    <dbReference type="NCBI Taxonomy" id="121845"/>
    <lineage>
        <taxon>Eukaryota</taxon>
        <taxon>Metazoa</taxon>
        <taxon>Ecdysozoa</taxon>
        <taxon>Arthropoda</taxon>
        <taxon>Hexapoda</taxon>
        <taxon>Insecta</taxon>
        <taxon>Pterygota</taxon>
        <taxon>Neoptera</taxon>
        <taxon>Paraneoptera</taxon>
        <taxon>Hemiptera</taxon>
        <taxon>Sternorrhyncha</taxon>
        <taxon>Psylloidea</taxon>
        <taxon>Psyllidae</taxon>
        <taxon>Diaphorininae</taxon>
        <taxon>Diaphorina</taxon>
    </lineage>
</organism>
<protein>
    <submittedName>
        <fullName evidence="3">SAGA-associated factor 29-like</fullName>
    </submittedName>
</protein>
<keyword evidence="2" id="KW-1185">Reference proteome</keyword>
<feature type="domain" description="SGF29 C-terminal" evidence="1">
    <location>
        <begin position="158"/>
        <end position="266"/>
    </location>
</feature>
<dbReference type="Proteomes" id="UP000079169">
    <property type="component" value="Unplaced"/>
</dbReference>
<dbReference type="STRING" id="121845.A0A3Q0IQH3"/>
<dbReference type="InterPro" id="IPR037802">
    <property type="entry name" value="SGF29"/>
</dbReference>
<dbReference type="GeneID" id="103507980"/>
<dbReference type="FunFam" id="2.30.30.140:FF:000026">
    <property type="entry name" value="SAGA-associated factor 29 homolog"/>
    <property type="match status" value="1"/>
</dbReference>
<dbReference type="AlphaFoldDB" id="A0A3Q0IQH3"/>
<dbReference type="InterPro" id="IPR047288">
    <property type="entry name" value="Tudor_SGF29_rpt1"/>
</dbReference>
<dbReference type="RefSeq" id="XP_026678502.1">
    <property type="nucleotide sequence ID" value="XM_026822701.1"/>
</dbReference>
<dbReference type="Gene3D" id="2.30.30.140">
    <property type="match status" value="1"/>
</dbReference>
<dbReference type="InterPro" id="IPR010750">
    <property type="entry name" value="SGF29_tudor-like_dom"/>
</dbReference>
<evidence type="ECO:0000313" key="3">
    <source>
        <dbReference type="RefSeq" id="XP_026678502.1"/>
    </source>
</evidence>